<evidence type="ECO:0000313" key="4">
    <source>
        <dbReference type="Proteomes" id="UP001202961"/>
    </source>
</evidence>
<dbReference type="RefSeq" id="WP_250933523.1">
    <property type="nucleotide sequence ID" value="NZ_JAMQBK010000124.1"/>
</dbReference>
<sequence length="367" mass="40697">MTDAPNPYQPPTSIDESAGTGSEGTIELHGHVSFDDLVALIGTPWLFRVLQIVSLLGGILTGVLPLIFAAAHFNDAAKALPMLGFGIAIIGTLTLVNWWFSRKQRARRLAKQPPGIIGPVDGRINDFGLVYRSDAGERDYQISWAAFTDVGVTPKGIRLGWHNGVPTTIVIPTACIENCPIDALHNRLARYRKNATEPAIVEVVPEWDQTPEGAIRFQSFVPLKPPLTQAESRRMKILNWVTLASWAVAINLLWFFGFPTALAFIAASQGLIYWVFKNDFLRAAPDPYIFRMWGWITPESIHGYLPGTNWIAHLKDAVRREVIDDTIQVEFPDGSGVALASTNLYSADGERWPEVIEIIQRTTNTLE</sequence>
<dbReference type="Proteomes" id="UP001202961">
    <property type="component" value="Unassembled WGS sequence"/>
</dbReference>
<evidence type="ECO:0000256" key="2">
    <source>
        <dbReference type="SAM" id="Phobius"/>
    </source>
</evidence>
<reference evidence="3 4" key="1">
    <citation type="journal article" date="2022" name="Syst. Appl. Microbiol.">
        <title>Rhodopirellula aestuarii sp. nov., a novel member of the genus Rhodopirellula isolated from brackish sediments collected in the Tagus River estuary, Portugal.</title>
        <authorList>
            <person name="Vitorino I.R."/>
            <person name="Klimek D."/>
            <person name="Calusinska M."/>
            <person name="Lobo-da-Cunha A."/>
            <person name="Vasconcelos V."/>
            <person name="Lage O.M."/>
        </authorList>
    </citation>
    <scope>NUCLEOTIDE SEQUENCE [LARGE SCALE GENOMIC DNA]</scope>
    <source>
        <strain evidence="3 4">ICT_H3.1</strain>
    </source>
</reference>
<proteinExistence type="predicted"/>
<keyword evidence="2" id="KW-0472">Membrane</keyword>
<feature type="transmembrane region" description="Helical" evidence="2">
    <location>
        <begin position="52"/>
        <end position="73"/>
    </location>
</feature>
<dbReference type="EMBL" id="JAMQBK010000124">
    <property type="protein sequence ID" value="MCM2375065.1"/>
    <property type="molecule type" value="Genomic_DNA"/>
</dbReference>
<name>A0ABT0UEC4_9BACT</name>
<gene>
    <name evidence="3" type="ORF">NB063_30965</name>
</gene>
<comment type="caution">
    <text evidence="3">The sequence shown here is derived from an EMBL/GenBank/DDBJ whole genome shotgun (WGS) entry which is preliminary data.</text>
</comment>
<evidence type="ECO:0000313" key="3">
    <source>
        <dbReference type="EMBL" id="MCM2375065.1"/>
    </source>
</evidence>
<feature type="region of interest" description="Disordered" evidence="1">
    <location>
        <begin position="1"/>
        <end position="20"/>
    </location>
</feature>
<accession>A0ABT0UEC4</accession>
<feature type="transmembrane region" description="Helical" evidence="2">
    <location>
        <begin position="79"/>
        <end position="100"/>
    </location>
</feature>
<protein>
    <submittedName>
        <fullName evidence="3">Uncharacterized protein</fullName>
    </submittedName>
</protein>
<keyword evidence="4" id="KW-1185">Reference proteome</keyword>
<keyword evidence="2" id="KW-1133">Transmembrane helix</keyword>
<organism evidence="3 4">
    <name type="scientific">Aporhodopirellula aestuarii</name>
    <dbReference type="NCBI Taxonomy" id="2950107"/>
    <lineage>
        <taxon>Bacteria</taxon>
        <taxon>Pseudomonadati</taxon>
        <taxon>Planctomycetota</taxon>
        <taxon>Planctomycetia</taxon>
        <taxon>Pirellulales</taxon>
        <taxon>Pirellulaceae</taxon>
        <taxon>Aporhodopirellula</taxon>
    </lineage>
</organism>
<feature type="transmembrane region" description="Helical" evidence="2">
    <location>
        <begin position="237"/>
        <end position="254"/>
    </location>
</feature>
<keyword evidence="2" id="KW-0812">Transmembrane</keyword>
<evidence type="ECO:0000256" key="1">
    <source>
        <dbReference type="SAM" id="MobiDB-lite"/>
    </source>
</evidence>